<evidence type="ECO:0008006" key="8">
    <source>
        <dbReference type="Google" id="ProtNLM"/>
    </source>
</evidence>
<dbReference type="InterPro" id="IPR035669">
    <property type="entry name" value="SGNH_plant_lipase-like"/>
</dbReference>
<dbReference type="GO" id="GO:0016788">
    <property type="term" value="F:hydrolase activity, acting on ester bonds"/>
    <property type="evidence" value="ECO:0007669"/>
    <property type="project" value="InterPro"/>
</dbReference>
<keyword evidence="4" id="KW-0443">Lipid metabolism</keyword>
<evidence type="ECO:0000313" key="6">
    <source>
        <dbReference type="EMBL" id="KAE8098523.1"/>
    </source>
</evidence>
<dbReference type="InterPro" id="IPR036514">
    <property type="entry name" value="SGNH_hydro_sf"/>
</dbReference>
<proteinExistence type="inferred from homology"/>
<dbReference type="OrthoDB" id="1600564at2759"/>
<keyword evidence="5" id="KW-0732">Signal</keyword>
<keyword evidence="7" id="KW-1185">Reference proteome</keyword>
<dbReference type="SUPFAM" id="SSF52266">
    <property type="entry name" value="SGNH hydrolase"/>
    <property type="match status" value="1"/>
</dbReference>
<protein>
    <recommendedName>
        <fullName evidence="8">SGNH hydrolase-type esterase domain-containing protein</fullName>
    </recommendedName>
</protein>
<dbReference type="AlphaFoldDB" id="A0A5N6RHK4"/>
<feature type="signal peptide" evidence="5">
    <location>
        <begin position="1"/>
        <end position="21"/>
    </location>
</feature>
<dbReference type="Pfam" id="PF00657">
    <property type="entry name" value="Lipase_GDSL"/>
    <property type="match status" value="1"/>
</dbReference>
<dbReference type="Gene3D" id="3.40.50.1110">
    <property type="entry name" value="SGNH hydrolase"/>
    <property type="match status" value="1"/>
</dbReference>
<dbReference type="InterPro" id="IPR001087">
    <property type="entry name" value="GDSL"/>
</dbReference>
<evidence type="ECO:0000313" key="7">
    <source>
        <dbReference type="Proteomes" id="UP000327013"/>
    </source>
</evidence>
<dbReference type="PANTHER" id="PTHR46020:SF32">
    <property type="entry name" value="GDSL ESTERASE_LIPASE"/>
    <property type="match status" value="1"/>
</dbReference>
<evidence type="ECO:0000256" key="4">
    <source>
        <dbReference type="ARBA" id="ARBA00023098"/>
    </source>
</evidence>
<evidence type="ECO:0000256" key="2">
    <source>
        <dbReference type="ARBA" id="ARBA00022801"/>
    </source>
</evidence>
<organism evidence="6 7">
    <name type="scientific">Carpinus fangiana</name>
    <dbReference type="NCBI Taxonomy" id="176857"/>
    <lineage>
        <taxon>Eukaryota</taxon>
        <taxon>Viridiplantae</taxon>
        <taxon>Streptophyta</taxon>
        <taxon>Embryophyta</taxon>
        <taxon>Tracheophyta</taxon>
        <taxon>Spermatophyta</taxon>
        <taxon>Magnoliopsida</taxon>
        <taxon>eudicotyledons</taxon>
        <taxon>Gunneridae</taxon>
        <taxon>Pentapetalae</taxon>
        <taxon>rosids</taxon>
        <taxon>fabids</taxon>
        <taxon>Fagales</taxon>
        <taxon>Betulaceae</taxon>
        <taxon>Carpinus</taxon>
    </lineage>
</organism>
<evidence type="ECO:0000256" key="3">
    <source>
        <dbReference type="ARBA" id="ARBA00022963"/>
    </source>
</evidence>
<dbReference type="Proteomes" id="UP000327013">
    <property type="component" value="Chromosome 7"/>
</dbReference>
<accession>A0A5N6RHK4</accession>
<keyword evidence="3" id="KW-0442">Lipid degradation</keyword>
<gene>
    <name evidence="6" type="ORF">FH972_016578</name>
</gene>
<sequence>MDTKKLLYCVLCYFFLSLLSGQQVVQGHLAPHHHHDHSHRHRHLIKSGGSSKLFVFGDSYADTGNTNKSSSTVWKDPYGITFPGKPAGRFSDGRVLTDYVAKSMGIRSPIPYRWRKFGIPLLIYGMNFAYGGMGVFPTYASIPGPNITTQIDFFQNLITDNVFNISDLQSSVTLVTLAGNDYFAYILKNGGAQGLESLIPKVVTQLTVDLERIHGLGAKKIAVTALQPLGCLPWSTTTSSFQQCNGTYNSLVKYHNLLLEQAVAKLNKETNDSAFVIIDLYASFMSVIQNKGEEQGSIKFENPLKPCCFGISSNYSCGSVDESGAKKYALCEDRQSAFFFDFVHPTQEGWLAVYAALQPTLKQLF</sequence>
<feature type="chain" id="PRO_5024446469" description="SGNH hydrolase-type esterase domain-containing protein" evidence="5">
    <location>
        <begin position="22"/>
        <end position="365"/>
    </location>
</feature>
<dbReference type="CDD" id="cd01837">
    <property type="entry name" value="SGNH_plant_lipase_like"/>
    <property type="match status" value="1"/>
</dbReference>
<keyword evidence="2" id="KW-0378">Hydrolase</keyword>
<evidence type="ECO:0000256" key="5">
    <source>
        <dbReference type="SAM" id="SignalP"/>
    </source>
</evidence>
<comment type="similarity">
    <text evidence="1">Belongs to the 'GDSL' lipolytic enzyme family.</text>
</comment>
<dbReference type="GO" id="GO:0016042">
    <property type="term" value="P:lipid catabolic process"/>
    <property type="evidence" value="ECO:0007669"/>
    <property type="project" value="UniProtKB-KW"/>
</dbReference>
<evidence type="ECO:0000256" key="1">
    <source>
        <dbReference type="ARBA" id="ARBA00008668"/>
    </source>
</evidence>
<name>A0A5N6RHK4_9ROSI</name>
<reference evidence="6 7" key="1">
    <citation type="submission" date="2019-06" db="EMBL/GenBank/DDBJ databases">
        <title>A chromosomal-level reference genome of Carpinus fangiana (Coryloideae, Betulaceae).</title>
        <authorList>
            <person name="Yang X."/>
            <person name="Wang Z."/>
            <person name="Zhang L."/>
            <person name="Hao G."/>
            <person name="Liu J."/>
            <person name="Yang Y."/>
        </authorList>
    </citation>
    <scope>NUCLEOTIDE SEQUENCE [LARGE SCALE GENOMIC DNA]</scope>
    <source>
        <strain evidence="6">Cfa_2016G</strain>
        <tissue evidence="6">Leaf</tissue>
    </source>
</reference>
<dbReference type="PANTHER" id="PTHR46020">
    <property type="entry name" value="OSJNBB0059K02.9 PROTEIN"/>
    <property type="match status" value="1"/>
</dbReference>
<dbReference type="EMBL" id="CM017327">
    <property type="protein sequence ID" value="KAE8098523.1"/>
    <property type="molecule type" value="Genomic_DNA"/>
</dbReference>